<feature type="domain" description="Oxo-4-hydroxy-4-carboxy-5-ureidoimidazoline decarboxylase" evidence="7">
    <location>
        <begin position="10"/>
        <end position="165"/>
    </location>
</feature>
<dbReference type="GO" id="GO:0006144">
    <property type="term" value="P:purine nucleobase metabolic process"/>
    <property type="evidence" value="ECO:0007669"/>
    <property type="project" value="UniProtKB-KW"/>
</dbReference>
<reference evidence="8" key="1">
    <citation type="submission" date="2022-06" db="EMBL/GenBank/DDBJ databases">
        <title>Aeoliella straminimaris, a novel planctomycete from sediments.</title>
        <authorList>
            <person name="Vitorino I.R."/>
            <person name="Lage O.M."/>
        </authorList>
    </citation>
    <scope>NUCLEOTIDE SEQUENCE</scope>
    <source>
        <strain evidence="8">ICT_H6.2</strain>
    </source>
</reference>
<dbReference type="RefSeq" id="WP_252854453.1">
    <property type="nucleotide sequence ID" value="NZ_JAMXLR010000072.1"/>
</dbReference>
<evidence type="ECO:0000256" key="1">
    <source>
        <dbReference type="ARBA" id="ARBA00001163"/>
    </source>
</evidence>
<dbReference type="EC" id="4.1.1.97" evidence="3"/>
<evidence type="ECO:0000313" key="9">
    <source>
        <dbReference type="Proteomes" id="UP001155241"/>
    </source>
</evidence>
<dbReference type="InterPro" id="IPR018020">
    <property type="entry name" value="OHCU_decarboxylase"/>
</dbReference>
<keyword evidence="6 8" id="KW-0456">Lyase</keyword>
<dbReference type="EMBL" id="JAMXLR010000072">
    <property type="protein sequence ID" value="MCO6046341.1"/>
    <property type="molecule type" value="Genomic_DNA"/>
</dbReference>
<evidence type="ECO:0000313" key="8">
    <source>
        <dbReference type="EMBL" id="MCO6046341.1"/>
    </source>
</evidence>
<evidence type="ECO:0000256" key="5">
    <source>
        <dbReference type="ARBA" id="ARBA00022793"/>
    </source>
</evidence>
<dbReference type="InterPro" id="IPR017595">
    <property type="entry name" value="OHCU_decarboxylase-2"/>
</dbReference>
<dbReference type="Gene3D" id="1.10.3330.10">
    <property type="entry name" value="Oxo-4-hydroxy-4-carboxy-5-ureidoimidazoline decarboxylase"/>
    <property type="match status" value="1"/>
</dbReference>
<evidence type="ECO:0000259" key="7">
    <source>
        <dbReference type="Pfam" id="PF09349"/>
    </source>
</evidence>
<comment type="pathway">
    <text evidence="2">Purine metabolism; urate degradation; (S)-allantoin from urate: step 3/3.</text>
</comment>
<dbReference type="AlphaFoldDB" id="A0A9X2FHP9"/>
<organism evidence="8 9">
    <name type="scientific">Aeoliella straminimaris</name>
    <dbReference type="NCBI Taxonomy" id="2954799"/>
    <lineage>
        <taxon>Bacteria</taxon>
        <taxon>Pseudomonadati</taxon>
        <taxon>Planctomycetota</taxon>
        <taxon>Planctomycetia</taxon>
        <taxon>Pirellulales</taxon>
        <taxon>Lacipirellulaceae</taxon>
        <taxon>Aeoliella</taxon>
    </lineage>
</organism>
<keyword evidence="9" id="KW-1185">Reference proteome</keyword>
<evidence type="ECO:0000256" key="4">
    <source>
        <dbReference type="ARBA" id="ARBA00022631"/>
    </source>
</evidence>
<dbReference type="InterPro" id="IPR036778">
    <property type="entry name" value="OHCU_decarboxylase_sf"/>
</dbReference>
<gene>
    <name evidence="8" type="primary">uraD</name>
    <name evidence="8" type="ORF">NG895_20775</name>
</gene>
<dbReference type="PANTHER" id="PTHR43466:SF1">
    <property type="entry name" value="2-OXO-4-HYDROXY-4-CARBOXY-5-UREIDOIMIDAZOLINE DECARBOXYLASE-RELATED"/>
    <property type="match status" value="1"/>
</dbReference>
<dbReference type="Pfam" id="PF09349">
    <property type="entry name" value="OHCU_decarbox"/>
    <property type="match status" value="1"/>
</dbReference>
<dbReference type="NCBIfam" id="TIGR03180">
    <property type="entry name" value="UraD_2"/>
    <property type="match status" value="1"/>
</dbReference>
<comment type="catalytic activity">
    <reaction evidence="1">
        <text>5-hydroxy-2-oxo-4-ureido-2,5-dihydro-1H-imidazole-5-carboxylate + H(+) = (S)-allantoin + CO2</text>
        <dbReference type="Rhea" id="RHEA:26301"/>
        <dbReference type="ChEBI" id="CHEBI:15378"/>
        <dbReference type="ChEBI" id="CHEBI:15678"/>
        <dbReference type="ChEBI" id="CHEBI:16526"/>
        <dbReference type="ChEBI" id="CHEBI:58639"/>
        <dbReference type="EC" id="4.1.1.97"/>
    </reaction>
</comment>
<dbReference type="SUPFAM" id="SSF158694">
    <property type="entry name" value="UraD-Like"/>
    <property type="match status" value="1"/>
</dbReference>
<dbReference type="NCBIfam" id="NF010372">
    <property type="entry name" value="PRK13798.1"/>
    <property type="match status" value="1"/>
</dbReference>
<sequence>MSQPFIPEFNRLSHDAARNKLLACCGARWWSEQLATRRPYANMEEFHTVADQVFDQMSHDDWLEAIGSHPRIGDLESLKMKFAGNKQWSSGEQSSVAMAEDDVLRQLKLGNDAYFEKFGYTFVVCATGKSADEMLQILEGRLQNEPDTEIDIAAAEQRKITHLRIDKLAANAN</sequence>
<proteinExistence type="predicted"/>
<evidence type="ECO:0000256" key="2">
    <source>
        <dbReference type="ARBA" id="ARBA00004754"/>
    </source>
</evidence>
<keyword evidence="5" id="KW-0210">Decarboxylase</keyword>
<dbReference type="GO" id="GO:0019628">
    <property type="term" value="P:urate catabolic process"/>
    <property type="evidence" value="ECO:0007669"/>
    <property type="project" value="TreeGrafter"/>
</dbReference>
<accession>A0A9X2FHP9</accession>
<dbReference type="Proteomes" id="UP001155241">
    <property type="component" value="Unassembled WGS sequence"/>
</dbReference>
<evidence type="ECO:0000256" key="6">
    <source>
        <dbReference type="ARBA" id="ARBA00023239"/>
    </source>
</evidence>
<name>A0A9X2FHP9_9BACT</name>
<comment type="caution">
    <text evidence="8">The sequence shown here is derived from an EMBL/GenBank/DDBJ whole genome shotgun (WGS) entry which is preliminary data.</text>
</comment>
<evidence type="ECO:0000256" key="3">
    <source>
        <dbReference type="ARBA" id="ARBA00012257"/>
    </source>
</evidence>
<dbReference type="PANTHER" id="PTHR43466">
    <property type="entry name" value="2-OXO-4-HYDROXY-4-CARBOXY-5-UREIDOIMIDAZOLINE DECARBOXYLASE-RELATED"/>
    <property type="match status" value="1"/>
</dbReference>
<keyword evidence="4" id="KW-0659">Purine metabolism</keyword>
<dbReference type="GO" id="GO:0051997">
    <property type="term" value="F:2-oxo-4-hydroxy-4-carboxy-5-ureidoimidazoline decarboxylase activity"/>
    <property type="evidence" value="ECO:0007669"/>
    <property type="project" value="UniProtKB-EC"/>
</dbReference>
<protein>
    <recommendedName>
        <fullName evidence="3">2-oxo-4-hydroxy-4-carboxy-5-ureidoimidazoline decarboxylase</fullName>
        <ecNumber evidence="3">4.1.1.97</ecNumber>
    </recommendedName>
</protein>